<name>A0AAD5TE63_9FUNG</name>
<dbReference type="PANTHER" id="PTHR37848:SF1">
    <property type="entry name" value="SUN DOMAIN-CONTAINING PROTEIN"/>
    <property type="match status" value="1"/>
</dbReference>
<comment type="caution">
    <text evidence="1">The sequence shown here is derived from an EMBL/GenBank/DDBJ whole genome shotgun (WGS) entry which is preliminary data.</text>
</comment>
<evidence type="ECO:0000313" key="1">
    <source>
        <dbReference type="EMBL" id="KAJ3174008.1"/>
    </source>
</evidence>
<evidence type="ECO:0000313" key="2">
    <source>
        <dbReference type="Proteomes" id="UP001212152"/>
    </source>
</evidence>
<organism evidence="1 2">
    <name type="scientific">Geranomyces variabilis</name>
    <dbReference type="NCBI Taxonomy" id="109894"/>
    <lineage>
        <taxon>Eukaryota</taxon>
        <taxon>Fungi</taxon>
        <taxon>Fungi incertae sedis</taxon>
        <taxon>Chytridiomycota</taxon>
        <taxon>Chytridiomycota incertae sedis</taxon>
        <taxon>Chytridiomycetes</taxon>
        <taxon>Spizellomycetales</taxon>
        <taxon>Powellomycetaceae</taxon>
        <taxon>Geranomyces</taxon>
    </lineage>
</organism>
<sequence length="350" mass="38522">MTLDDKPAGSRTPLIDPEAGLEWPAALPPRYNADATLSPSLAVKACPLANEPRMVNILGKLGAARLYSRLNRDPAVLHAYLHGEVREPPKFTMSVHGYSTRSRTDGGLGQERVSNFSFAADLGPVFEFEREFCETIVPEPSDFAYRGGAEKTQENTKKTGCPSKCPLEHWARAYCADPETFKTFTLRKHITRLDLATLRSEAERQIRSALNYKDCLTIDVCTGDVRNIGQEDQVLCSDACQQWKWLLWPTWPLARWCVNRYEVLDVFWHFSLPPAASAGQRCDGANRYPKVSEEALVANLLPLFKSAAEAGVQGGMITVREVNRALSSAPPVDAAAAPAAAEGPCDPDCL</sequence>
<dbReference type="AlphaFoldDB" id="A0AAD5TE63"/>
<reference evidence="1" key="1">
    <citation type="submission" date="2020-05" db="EMBL/GenBank/DDBJ databases">
        <title>Phylogenomic resolution of chytrid fungi.</title>
        <authorList>
            <person name="Stajich J.E."/>
            <person name="Amses K."/>
            <person name="Simmons R."/>
            <person name="Seto K."/>
            <person name="Myers J."/>
            <person name="Bonds A."/>
            <person name="Quandt C.A."/>
            <person name="Barry K."/>
            <person name="Liu P."/>
            <person name="Grigoriev I."/>
            <person name="Longcore J.E."/>
            <person name="James T.Y."/>
        </authorList>
    </citation>
    <scope>NUCLEOTIDE SEQUENCE</scope>
    <source>
        <strain evidence="1">JEL0379</strain>
    </source>
</reference>
<keyword evidence="2" id="KW-1185">Reference proteome</keyword>
<dbReference type="Proteomes" id="UP001212152">
    <property type="component" value="Unassembled WGS sequence"/>
</dbReference>
<accession>A0AAD5TE63</accession>
<dbReference type="EMBL" id="JADGJQ010000066">
    <property type="protein sequence ID" value="KAJ3174008.1"/>
    <property type="molecule type" value="Genomic_DNA"/>
</dbReference>
<gene>
    <name evidence="1" type="ORF">HDU87_007222</name>
</gene>
<proteinExistence type="predicted"/>
<protein>
    <submittedName>
        <fullName evidence="1">Uncharacterized protein</fullName>
    </submittedName>
</protein>
<dbReference type="PANTHER" id="PTHR37848">
    <property type="entry name" value="EXPRESSED PROTEIN"/>
    <property type="match status" value="1"/>
</dbReference>